<organism evidence="1 2">
    <name type="scientific">Artomyces pyxidatus</name>
    <dbReference type="NCBI Taxonomy" id="48021"/>
    <lineage>
        <taxon>Eukaryota</taxon>
        <taxon>Fungi</taxon>
        <taxon>Dikarya</taxon>
        <taxon>Basidiomycota</taxon>
        <taxon>Agaricomycotina</taxon>
        <taxon>Agaricomycetes</taxon>
        <taxon>Russulales</taxon>
        <taxon>Auriscalpiaceae</taxon>
        <taxon>Artomyces</taxon>
    </lineage>
</organism>
<keyword evidence="2" id="KW-1185">Reference proteome</keyword>
<reference evidence="1" key="1">
    <citation type="submission" date="2021-03" db="EMBL/GenBank/DDBJ databases">
        <authorList>
            <consortium name="DOE Joint Genome Institute"/>
            <person name="Ahrendt S."/>
            <person name="Looney B.P."/>
            <person name="Miyauchi S."/>
            <person name="Morin E."/>
            <person name="Drula E."/>
            <person name="Courty P.E."/>
            <person name="Chicoki N."/>
            <person name="Fauchery L."/>
            <person name="Kohler A."/>
            <person name="Kuo A."/>
            <person name="Labutti K."/>
            <person name="Pangilinan J."/>
            <person name="Lipzen A."/>
            <person name="Riley R."/>
            <person name="Andreopoulos W."/>
            <person name="He G."/>
            <person name="Johnson J."/>
            <person name="Barry K.W."/>
            <person name="Grigoriev I.V."/>
            <person name="Nagy L."/>
            <person name="Hibbett D."/>
            <person name="Henrissat B."/>
            <person name="Matheny P.B."/>
            <person name="Labbe J."/>
            <person name="Martin F."/>
        </authorList>
    </citation>
    <scope>NUCLEOTIDE SEQUENCE</scope>
    <source>
        <strain evidence="1">HHB10654</strain>
    </source>
</reference>
<dbReference type="EMBL" id="MU277214">
    <property type="protein sequence ID" value="KAI0061105.1"/>
    <property type="molecule type" value="Genomic_DNA"/>
</dbReference>
<proteinExistence type="predicted"/>
<name>A0ACB8SY73_9AGAM</name>
<protein>
    <submittedName>
        <fullName evidence="1">Uncharacterized protein</fullName>
    </submittedName>
</protein>
<accession>A0ACB8SY73</accession>
<comment type="caution">
    <text evidence="1">The sequence shown here is derived from an EMBL/GenBank/DDBJ whole genome shotgun (WGS) entry which is preliminary data.</text>
</comment>
<gene>
    <name evidence="1" type="ORF">BV25DRAFT_792736</name>
</gene>
<evidence type="ECO:0000313" key="1">
    <source>
        <dbReference type="EMBL" id="KAI0061105.1"/>
    </source>
</evidence>
<sequence length="176" mass="18919">MKVIKRVPLSTTRPPSFRSCRTDHVPTDANNTDNIPRINLHISYPSNNVYGGSRRSRAQGGVGFVPVSRTLAIAQGFQPRMTPLRDGRDHFPCPLAQWCIVRPVGCSITSTPSGIESSCELSTPSISRSARKGARPHQGRKAAGSVQAQRFRSCSALSPPGPSVGRSVTKVARSGQ</sequence>
<evidence type="ECO:0000313" key="2">
    <source>
        <dbReference type="Proteomes" id="UP000814140"/>
    </source>
</evidence>
<reference evidence="1" key="2">
    <citation type="journal article" date="2022" name="New Phytol.">
        <title>Evolutionary transition to the ectomycorrhizal habit in the genomes of a hyperdiverse lineage of mushroom-forming fungi.</title>
        <authorList>
            <person name="Looney B."/>
            <person name="Miyauchi S."/>
            <person name="Morin E."/>
            <person name="Drula E."/>
            <person name="Courty P.E."/>
            <person name="Kohler A."/>
            <person name="Kuo A."/>
            <person name="LaButti K."/>
            <person name="Pangilinan J."/>
            <person name="Lipzen A."/>
            <person name="Riley R."/>
            <person name="Andreopoulos W."/>
            <person name="He G."/>
            <person name="Johnson J."/>
            <person name="Nolan M."/>
            <person name="Tritt A."/>
            <person name="Barry K.W."/>
            <person name="Grigoriev I.V."/>
            <person name="Nagy L.G."/>
            <person name="Hibbett D."/>
            <person name="Henrissat B."/>
            <person name="Matheny P.B."/>
            <person name="Labbe J."/>
            <person name="Martin F.M."/>
        </authorList>
    </citation>
    <scope>NUCLEOTIDE SEQUENCE</scope>
    <source>
        <strain evidence="1">HHB10654</strain>
    </source>
</reference>
<dbReference type="Proteomes" id="UP000814140">
    <property type="component" value="Unassembled WGS sequence"/>
</dbReference>